<dbReference type="SUPFAM" id="SSF53383">
    <property type="entry name" value="PLP-dependent transferases"/>
    <property type="match status" value="1"/>
</dbReference>
<dbReference type="RefSeq" id="WP_109057875.1">
    <property type="nucleotide sequence ID" value="NZ_QFFM01000028.1"/>
</dbReference>
<reference evidence="5 6" key="1">
    <citation type="journal article" date="2018" name="Int. J. Syst. Evol. Microbiol.">
        <title>Bifidobacterium callitrichidarum sp. nov. from the faeces of the emperor tamarin (Saguinus imperator).</title>
        <authorList>
            <person name="Modesto M."/>
            <person name="Michelini S."/>
            <person name="Sansosti M.C."/>
            <person name="De Filippo C."/>
            <person name="Cavalieri D."/>
            <person name="Qvirist L."/>
            <person name="Andlid T."/>
            <person name="Spiezio C."/>
            <person name="Sandri C."/>
            <person name="Pascarelli S."/>
            <person name="Sgorbati B."/>
            <person name="Mattarelli P."/>
        </authorList>
    </citation>
    <scope>NUCLEOTIDE SEQUENCE [LARGE SCALE GENOMIC DNA]</scope>
    <source>
        <strain evidence="5 6">TRI 5</strain>
    </source>
</reference>
<evidence type="ECO:0000256" key="2">
    <source>
        <dbReference type="ARBA" id="ARBA00022576"/>
    </source>
</evidence>
<comment type="cofactor">
    <cofactor evidence="1">
        <name>pyridoxal 5'-phosphate</name>
        <dbReference type="ChEBI" id="CHEBI:597326"/>
    </cofactor>
</comment>
<keyword evidence="2" id="KW-0032">Aminotransferase</keyword>
<dbReference type="PANTHER" id="PTHR42832">
    <property type="entry name" value="AMINO ACID AMINOTRANSFERASE"/>
    <property type="match status" value="1"/>
</dbReference>
<evidence type="ECO:0000256" key="1">
    <source>
        <dbReference type="ARBA" id="ARBA00001933"/>
    </source>
</evidence>
<protein>
    <submittedName>
        <fullName evidence="5">Succinyldiaminopimelate transaminase</fullName>
    </submittedName>
</protein>
<keyword evidence="3" id="KW-0808">Transferase</keyword>
<gene>
    <name evidence="5" type="ORF">DF196_11130</name>
</gene>
<dbReference type="InterPro" id="IPR015424">
    <property type="entry name" value="PyrdxlP-dep_Trfase"/>
</dbReference>
<dbReference type="Pfam" id="PF00155">
    <property type="entry name" value="Aminotran_1_2"/>
    <property type="match status" value="1"/>
</dbReference>
<dbReference type="EMBL" id="QFFM01000028">
    <property type="protein sequence ID" value="PWG63193.1"/>
    <property type="molecule type" value="Genomic_DNA"/>
</dbReference>
<dbReference type="Proteomes" id="UP000245876">
    <property type="component" value="Unassembled WGS sequence"/>
</dbReference>
<accession>A0A2U2N295</accession>
<dbReference type="GO" id="GO:0008483">
    <property type="term" value="F:transaminase activity"/>
    <property type="evidence" value="ECO:0007669"/>
    <property type="project" value="UniProtKB-KW"/>
</dbReference>
<name>A0A2U2N295_9BIFI</name>
<evidence type="ECO:0000313" key="6">
    <source>
        <dbReference type="Proteomes" id="UP000245876"/>
    </source>
</evidence>
<dbReference type="NCBIfam" id="TIGR03539">
    <property type="entry name" value="DapC_actino"/>
    <property type="match status" value="1"/>
</dbReference>
<organism evidence="5 6">
    <name type="scientific">Bifidobacterium callitrichidarum</name>
    <dbReference type="NCBI Taxonomy" id="2052941"/>
    <lineage>
        <taxon>Bacteria</taxon>
        <taxon>Bacillati</taxon>
        <taxon>Actinomycetota</taxon>
        <taxon>Actinomycetes</taxon>
        <taxon>Bifidobacteriales</taxon>
        <taxon>Bifidobacteriaceae</taxon>
        <taxon>Bifidobacterium</taxon>
    </lineage>
</organism>
<feature type="domain" description="Aminotransferase class I/classII large" evidence="4">
    <location>
        <begin position="29"/>
        <end position="392"/>
    </location>
</feature>
<dbReference type="AlphaFoldDB" id="A0A2U2N295"/>
<sequence>MGFHAYSSPYDWSRIAGFKATAKAAPGGMVDLSVGSPVDPVPDSVREALSATSDAANAHGYPVTVGTADLKAAIDTWFRTMRGVDLKSINAAAVPTVGSKEAVALMASLLHLGPGDVVVQPKVSYPTYEIGTQLAGATVAKVDDITDVESWVHIPGVKAVWVNSPCNPTGEIISAEWLADIVAAARRIGAVVLSDECYALMDWRAVRDSAPEAESNEPAAGDGAFSLSAAPCALNPHICEGSASGILVLYSLSKQSNMAGYRTALIAGDYRLVTEMSEFRKQIGQIIPGPVQAAMAAGLNDAASVHVQWSRYRRRLAALVKALNAYGYEASMPAGALYVWVKAKSGDCWTDMAELAKIGVVPSPGEFYGAPAYLRFSSTATDEAIDSACARLAA</sequence>
<proteinExistence type="predicted"/>
<dbReference type="InterPro" id="IPR050881">
    <property type="entry name" value="LL-DAP_aminotransferase"/>
</dbReference>
<keyword evidence="6" id="KW-1185">Reference proteome</keyword>
<dbReference type="InterPro" id="IPR004839">
    <property type="entry name" value="Aminotransferase_I/II_large"/>
</dbReference>
<dbReference type="InterPro" id="IPR015421">
    <property type="entry name" value="PyrdxlP-dep_Trfase_major"/>
</dbReference>
<evidence type="ECO:0000256" key="3">
    <source>
        <dbReference type="ARBA" id="ARBA00022679"/>
    </source>
</evidence>
<dbReference type="Gene3D" id="3.40.640.10">
    <property type="entry name" value="Type I PLP-dependent aspartate aminotransferase-like (Major domain)"/>
    <property type="match status" value="1"/>
</dbReference>
<comment type="caution">
    <text evidence="5">The sequence shown here is derived from an EMBL/GenBank/DDBJ whole genome shotgun (WGS) entry which is preliminary data.</text>
</comment>
<dbReference type="CDD" id="cd00609">
    <property type="entry name" value="AAT_like"/>
    <property type="match status" value="1"/>
</dbReference>
<dbReference type="OrthoDB" id="9813612at2"/>
<dbReference type="InterPro" id="IPR019880">
    <property type="entry name" value="OxyQ"/>
</dbReference>
<evidence type="ECO:0000313" key="5">
    <source>
        <dbReference type="EMBL" id="PWG63193.1"/>
    </source>
</evidence>
<dbReference type="GO" id="GO:0030170">
    <property type="term" value="F:pyridoxal phosphate binding"/>
    <property type="evidence" value="ECO:0007669"/>
    <property type="project" value="InterPro"/>
</dbReference>
<evidence type="ECO:0000259" key="4">
    <source>
        <dbReference type="Pfam" id="PF00155"/>
    </source>
</evidence>
<dbReference type="PANTHER" id="PTHR42832:SF3">
    <property type="entry name" value="L-GLUTAMINE--4-(METHYLSULFANYL)-2-OXOBUTANOATE AMINOTRANSFERASE"/>
    <property type="match status" value="1"/>
</dbReference>